<dbReference type="EMBL" id="SRLO01002029">
    <property type="protein sequence ID" value="TNN34156.1"/>
    <property type="molecule type" value="Genomic_DNA"/>
</dbReference>
<evidence type="ECO:0000313" key="2">
    <source>
        <dbReference type="Proteomes" id="UP000314294"/>
    </source>
</evidence>
<gene>
    <name evidence="1" type="ORF">EYF80_055674</name>
</gene>
<dbReference type="Proteomes" id="UP000314294">
    <property type="component" value="Unassembled WGS sequence"/>
</dbReference>
<name>A0A4Z2EYV8_9TELE</name>
<comment type="caution">
    <text evidence="1">The sequence shown here is derived from an EMBL/GenBank/DDBJ whole genome shotgun (WGS) entry which is preliminary data.</text>
</comment>
<protein>
    <submittedName>
        <fullName evidence="1">Uncharacterized protein</fullName>
    </submittedName>
</protein>
<evidence type="ECO:0000313" key="1">
    <source>
        <dbReference type="EMBL" id="TNN34156.1"/>
    </source>
</evidence>
<dbReference type="AlphaFoldDB" id="A0A4Z2EYV8"/>
<accession>A0A4Z2EYV8</accession>
<organism evidence="1 2">
    <name type="scientific">Liparis tanakae</name>
    <name type="common">Tanaka's snailfish</name>
    <dbReference type="NCBI Taxonomy" id="230148"/>
    <lineage>
        <taxon>Eukaryota</taxon>
        <taxon>Metazoa</taxon>
        <taxon>Chordata</taxon>
        <taxon>Craniata</taxon>
        <taxon>Vertebrata</taxon>
        <taxon>Euteleostomi</taxon>
        <taxon>Actinopterygii</taxon>
        <taxon>Neopterygii</taxon>
        <taxon>Teleostei</taxon>
        <taxon>Neoteleostei</taxon>
        <taxon>Acanthomorphata</taxon>
        <taxon>Eupercaria</taxon>
        <taxon>Perciformes</taxon>
        <taxon>Cottioidei</taxon>
        <taxon>Cottales</taxon>
        <taxon>Liparidae</taxon>
        <taxon>Liparis</taxon>
    </lineage>
</organism>
<keyword evidence="2" id="KW-1185">Reference proteome</keyword>
<proteinExistence type="predicted"/>
<reference evidence="1 2" key="1">
    <citation type="submission" date="2019-03" db="EMBL/GenBank/DDBJ databases">
        <title>First draft genome of Liparis tanakae, snailfish: a comprehensive survey of snailfish specific genes.</title>
        <authorList>
            <person name="Kim W."/>
            <person name="Song I."/>
            <person name="Jeong J.-H."/>
            <person name="Kim D."/>
            <person name="Kim S."/>
            <person name="Ryu S."/>
            <person name="Song J.Y."/>
            <person name="Lee S.K."/>
        </authorList>
    </citation>
    <scope>NUCLEOTIDE SEQUENCE [LARGE SCALE GENOMIC DNA]</scope>
    <source>
        <tissue evidence="1">Muscle</tissue>
    </source>
</reference>
<sequence length="96" mass="10670">MEVRRSRTCGGAAFTYLWRCGVQFAFKRGKKLLLSPRGLAGGGLLSLLNNNNTTCARACARFRIQPNAEVKVKESPKKKSCARVTVLLRHVYTTLL</sequence>